<dbReference type="PROSITE" id="PS50046">
    <property type="entry name" value="PHYTOCHROME_2"/>
    <property type="match status" value="1"/>
</dbReference>
<evidence type="ECO:0000256" key="10">
    <source>
        <dbReference type="ARBA" id="ARBA00023170"/>
    </source>
</evidence>
<dbReference type="NCBIfam" id="NF041576">
    <property type="entry name" value="bacphytchrmBphP"/>
    <property type="match status" value="1"/>
</dbReference>
<feature type="domain" description="Phytochrome chromophore attachment site" evidence="11">
    <location>
        <begin position="136"/>
        <end position="295"/>
    </location>
</feature>
<dbReference type="OrthoDB" id="9808408at2"/>
<dbReference type="InterPro" id="IPR013767">
    <property type="entry name" value="PAS_fold"/>
</dbReference>
<evidence type="ECO:0000256" key="7">
    <source>
        <dbReference type="ARBA" id="ARBA00022840"/>
    </source>
</evidence>
<dbReference type="InterPro" id="IPR013515">
    <property type="entry name" value="Phytochrome_cen-reg"/>
</dbReference>
<organism evidence="13 14">
    <name type="scientific">Pseudoxanthomonas composti</name>
    <dbReference type="NCBI Taxonomy" id="2137479"/>
    <lineage>
        <taxon>Bacteria</taxon>
        <taxon>Pseudomonadati</taxon>
        <taxon>Pseudomonadota</taxon>
        <taxon>Gammaproteobacteria</taxon>
        <taxon>Lysobacterales</taxon>
        <taxon>Lysobacteraceae</taxon>
        <taxon>Pseudoxanthomonas</taxon>
    </lineage>
</organism>
<dbReference type="PANTHER" id="PTHR43065">
    <property type="entry name" value="SENSOR HISTIDINE KINASE"/>
    <property type="match status" value="1"/>
</dbReference>
<dbReference type="InterPro" id="IPR013654">
    <property type="entry name" value="PAS_2"/>
</dbReference>
<dbReference type="GO" id="GO:0009881">
    <property type="term" value="F:photoreceptor activity"/>
    <property type="evidence" value="ECO:0007669"/>
    <property type="project" value="UniProtKB-KW"/>
</dbReference>
<dbReference type="SUPFAM" id="SSF55785">
    <property type="entry name" value="PYP-like sensor domain (PAS domain)"/>
    <property type="match status" value="2"/>
</dbReference>
<evidence type="ECO:0000256" key="2">
    <source>
        <dbReference type="ARBA" id="ARBA00022553"/>
    </source>
</evidence>
<dbReference type="GO" id="GO:0005524">
    <property type="term" value="F:ATP binding"/>
    <property type="evidence" value="ECO:0007669"/>
    <property type="project" value="UniProtKB-KW"/>
</dbReference>
<dbReference type="Pfam" id="PF00989">
    <property type="entry name" value="PAS"/>
    <property type="match status" value="1"/>
</dbReference>
<dbReference type="InterPro" id="IPR003018">
    <property type="entry name" value="GAF"/>
</dbReference>
<keyword evidence="2" id="KW-0597">Phosphoprotein</keyword>
<protein>
    <submittedName>
        <fullName evidence="13">GAF domain-containing protein</fullName>
    </submittedName>
</protein>
<evidence type="ECO:0000256" key="6">
    <source>
        <dbReference type="ARBA" id="ARBA00022777"/>
    </source>
</evidence>
<keyword evidence="5" id="KW-0547">Nucleotide-binding</keyword>
<dbReference type="SUPFAM" id="SSF55781">
    <property type="entry name" value="GAF domain-like"/>
    <property type="match status" value="2"/>
</dbReference>
<dbReference type="GO" id="GO:0000160">
    <property type="term" value="P:phosphorelay signal transduction system"/>
    <property type="evidence" value="ECO:0007669"/>
    <property type="project" value="UniProtKB-KW"/>
</dbReference>
<keyword evidence="6" id="KW-0418">Kinase</keyword>
<evidence type="ECO:0000256" key="4">
    <source>
        <dbReference type="ARBA" id="ARBA00022679"/>
    </source>
</evidence>
<dbReference type="InterPro" id="IPR001294">
    <property type="entry name" value="Phytochrome"/>
</dbReference>
<evidence type="ECO:0000259" key="11">
    <source>
        <dbReference type="PROSITE" id="PS50046"/>
    </source>
</evidence>
<dbReference type="PRINTS" id="PR01033">
    <property type="entry name" value="PHYTOCHROME"/>
</dbReference>
<dbReference type="GO" id="GO:0006355">
    <property type="term" value="P:regulation of DNA-templated transcription"/>
    <property type="evidence" value="ECO:0007669"/>
    <property type="project" value="InterPro"/>
</dbReference>
<dbReference type="InterPro" id="IPR016132">
    <property type="entry name" value="Phyto_chromo_attachment"/>
</dbReference>
<dbReference type="GO" id="GO:0009584">
    <property type="term" value="P:detection of visible light"/>
    <property type="evidence" value="ECO:0007669"/>
    <property type="project" value="InterPro"/>
</dbReference>
<dbReference type="RefSeq" id="WP_129471109.1">
    <property type="nucleotide sequence ID" value="NZ_SAWZ01000004.1"/>
</dbReference>
<evidence type="ECO:0000256" key="8">
    <source>
        <dbReference type="ARBA" id="ARBA00022991"/>
    </source>
</evidence>
<dbReference type="Gene3D" id="3.30.450.270">
    <property type="match status" value="1"/>
</dbReference>
<reference evidence="13 14" key="1">
    <citation type="submission" date="2019-01" db="EMBL/GenBank/DDBJ databases">
        <title>Pseudoxanthomonas composti sp. nov., isolated from compost.</title>
        <authorList>
            <person name="Yang G."/>
        </authorList>
    </citation>
    <scope>NUCLEOTIDE SEQUENCE [LARGE SCALE GENOMIC DNA]</scope>
    <source>
        <strain evidence="13 14">GSS15</strain>
    </source>
</reference>
<dbReference type="InterPro" id="IPR043150">
    <property type="entry name" value="Phytochrome_PHY_sf"/>
</dbReference>
<evidence type="ECO:0000313" key="14">
    <source>
        <dbReference type="Proteomes" id="UP000289784"/>
    </source>
</evidence>
<name>A0A4Q1JXB3_9GAMM</name>
<proteinExistence type="predicted"/>
<dbReference type="InterPro" id="IPR053587">
    <property type="entry name" value="Bacterial_phytochrome-like"/>
</dbReference>
<keyword evidence="3" id="KW-0716">Sensory transduction</keyword>
<dbReference type="InterPro" id="IPR000014">
    <property type="entry name" value="PAS"/>
</dbReference>
<comment type="caution">
    <text evidence="13">The sequence shown here is derived from an EMBL/GenBank/DDBJ whole genome shotgun (WGS) entry which is preliminary data.</text>
</comment>
<accession>A0A4Q1JXB3</accession>
<dbReference type="Gene3D" id="3.30.450.40">
    <property type="match status" value="1"/>
</dbReference>
<dbReference type="Proteomes" id="UP000289784">
    <property type="component" value="Unassembled WGS sequence"/>
</dbReference>
<evidence type="ECO:0000256" key="5">
    <source>
        <dbReference type="ARBA" id="ARBA00022741"/>
    </source>
</evidence>
<keyword evidence="14" id="KW-1185">Reference proteome</keyword>
<evidence type="ECO:0000313" key="13">
    <source>
        <dbReference type="EMBL" id="RXR06197.1"/>
    </source>
</evidence>
<keyword evidence="1" id="KW-0600">Photoreceptor protein</keyword>
<evidence type="ECO:0000259" key="12">
    <source>
        <dbReference type="PROSITE" id="PS50112"/>
    </source>
</evidence>
<keyword evidence="4" id="KW-0808">Transferase</keyword>
<dbReference type="Pfam" id="PF08446">
    <property type="entry name" value="PAS_2"/>
    <property type="match status" value="1"/>
</dbReference>
<dbReference type="EMBL" id="SAWZ01000004">
    <property type="protein sequence ID" value="RXR06197.1"/>
    <property type="molecule type" value="Genomic_DNA"/>
</dbReference>
<dbReference type="SMART" id="SM00065">
    <property type="entry name" value="GAF"/>
    <property type="match status" value="1"/>
</dbReference>
<evidence type="ECO:0000256" key="1">
    <source>
        <dbReference type="ARBA" id="ARBA00022543"/>
    </source>
</evidence>
<dbReference type="SMART" id="SM00091">
    <property type="entry name" value="PAS"/>
    <property type="match status" value="2"/>
</dbReference>
<keyword evidence="8" id="KW-0157">Chromophore</keyword>
<dbReference type="CDD" id="cd00130">
    <property type="entry name" value="PAS"/>
    <property type="match status" value="1"/>
</dbReference>
<dbReference type="Pfam" id="PF01590">
    <property type="entry name" value="GAF"/>
    <property type="match status" value="1"/>
</dbReference>
<keyword evidence="7" id="KW-0067">ATP-binding</keyword>
<dbReference type="PANTHER" id="PTHR43065:SF42">
    <property type="entry name" value="TWO-COMPONENT SENSOR PPRA"/>
    <property type="match status" value="1"/>
</dbReference>
<dbReference type="GO" id="GO:0016301">
    <property type="term" value="F:kinase activity"/>
    <property type="evidence" value="ECO:0007669"/>
    <property type="project" value="UniProtKB-KW"/>
</dbReference>
<dbReference type="InterPro" id="IPR035965">
    <property type="entry name" value="PAS-like_dom_sf"/>
</dbReference>
<gene>
    <name evidence="13" type="ORF">EPA99_08870</name>
</gene>
<dbReference type="InterPro" id="IPR029016">
    <property type="entry name" value="GAF-like_dom_sf"/>
</dbReference>
<feature type="domain" description="PAS" evidence="12">
    <location>
        <begin position="507"/>
        <end position="583"/>
    </location>
</feature>
<keyword evidence="10" id="KW-0675">Receptor</keyword>
<dbReference type="PROSITE" id="PS50112">
    <property type="entry name" value="PAS"/>
    <property type="match status" value="1"/>
</dbReference>
<dbReference type="Gene3D" id="3.30.450.20">
    <property type="entry name" value="PAS domain"/>
    <property type="match status" value="2"/>
</dbReference>
<sequence>MDACAREPIHIPGHVQPYGVLLVIDPDSGRIVQASANAAALLGVAPQAVLGASWQDLLQVQGPQPADVAQQAGASIGYAGASFPQRQTPPDRDWVAAWHLYPGQWQVELEPREADRIEVSLRDALPIARLLERDDSILEASHRVAREIHGTLGYDRVMVYRFDEFWNGDVIAEACRPELETYLGLHYPATDIPAQARALYLRNRVRQIADVGYTPVPIEPTLHPHTGQPADLSDVTIRSVSPIHVEYLGNMGVGATLVTSIVVNDALWGLIACHHDSPHFASHAMRDFADALTRALAGRIGGLQAVERARNETALLTVREKLITAFNDATTMTPELLGDLAPELLDVVDADGVAVFHGEQLTRYGILPPADDLARIREHIERNDYKNLREGAVGALHVDQIGKTFPALADLAPMAAGFIFVPLMAQSRSALLWTRREQIQTINWAGNPTLSKLRDIPNARLSPRKSFELWQETVRGRARPWSPLHLEGARSLRVLIELMERKRYQQDFTMLEASLVRLRQGVAIIEQAGGEQAPLRVAFVNPAFARHTGLEAAELIGRDLERLYDADSSPEQMAQVQAQLRHGLAAYANLRLNVQDGPAQAFRFEFEPLPSGQGEARHWLLQLQDADPA</sequence>
<evidence type="ECO:0000256" key="3">
    <source>
        <dbReference type="ARBA" id="ARBA00022606"/>
    </source>
</evidence>
<evidence type="ECO:0000256" key="9">
    <source>
        <dbReference type="ARBA" id="ARBA00023012"/>
    </source>
</evidence>
<dbReference type="Pfam" id="PF00360">
    <property type="entry name" value="PHY"/>
    <property type="match status" value="1"/>
</dbReference>
<keyword evidence="9" id="KW-0902">Two-component regulatory system</keyword>
<dbReference type="AlphaFoldDB" id="A0A4Q1JXB3"/>